<dbReference type="GO" id="GO:0072344">
    <property type="term" value="P:rescue of stalled ribosome"/>
    <property type="evidence" value="ECO:0007669"/>
    <property type="project" value="InterPro"/>
</dbReference>
<dbReference type="Proteomes" id="UP001153365">
    <property type="component" value="Unassembled WGS sequence"/>
</dbReference>
<dbReference type="AlphaFoldDB" id="A0AAV0B5N5"/>
<feature type="region of interest" description="Disordered" evidence="1">
    <location>
        <begin position="170"/>
        <end position="213"/>
    </location>
</feature>
<feature type="region of interest" description="Disordered" evidence="1">
    <location>
        <begin position="66"/>
        <end position="136"/>
    </location>
</feature>
<feature type="compositionally biased region" description="Basic and acidic residues" evidence="1">
    <location>
        <begin position="447"/>
        <end position="458"/>
    </location>
</feature>
<comment type="caution">
    <text evidence="3">The sequence shown here is derived from an EMBL/GenBank/DDBJ whole genome shotgun (WGS) entry which is preliminary data.</text>
</comment>
<feature type="compositionally biased region" description="Low complexity" evidence="1">
    <location>
        <begin position="66"/>
        <end position="77"/>
    </location>
</feature>
<feature type="compositionally biased region" description="Basic and acidic residues" evidence="1">
    <location>
        <begin position="203"/>
        <end position="213"/>
    </location>
</feature>
<feature type="region of interest" description="Disordered" evidence="1">
    <location>
        <begin position="438"/>
        <end position="458"/>
    </location>
</feature>
<proteinExistence type="predicted"/>
<keyword evidence="4" id="KW-1185">Reference proteome</keyword>
<evidence type="ECO:0000313" key="4">
    <source>
        <dbReference type="Proteomes" id="UP001153365"/>
    </source>
</evidence>
<feature type="compositionally biased region" description="Polar residues" evidence="1">
    <location>
        <begin position="179"/>
        <end position="197"/>
    </location>
</feature>
<sequence>MDDQKISSTIMGFTGLDKETTLTQILPYLRSLKNRSELEEHLKGLIGTGTEQNRFIANYLQNRFSTTNNSNQNRQSSKLIDQKSFPSLQSVSRTSSSSSIPSNPSKILLSTSSKNPLVNHTYERSNSNSTSKSNRDLKTSIEATVNLSKNFSNSGSLYIKDRAETAQRVESIKKKDYQKQTQGRNDKPSQASEQKTASAKAESNSEKQKVTEKDRLEDPIIPISRISKLTLKEISQLNKIINFLESPTADSGSLKEEDERNVCFCGCTIHGPPKNPLPPQCESCGLIYCRINQPKYPCPSCGEKSKLVKNSNFFENVLSYFKVQRDDLVRTELEKYDSVLKREREEKELIEAGKGEFPMLPSGKKNQQQSTSSRSSIMEDKDYVEKLTGGRSIEARIREGYENLENKGKKIKKTSSTYTVMRIDLKDGKKKIISTTSTTKTTNNKNRGGENQERDKSEKSINLIKFDEDDDLEALRDQKRLGGFIDRLDDGFLRSKLSQRAIACSNDHYGNRIRDQVRLASRLRISYVLPDVYDTEKS</sequence>
<reference evidence="3" key="1">
    <citation type="submission" date="2022-06" db="EMBL/GenBank/DDBJ databases">
        <authorList>
            <consortium name="SYNGENTA / RWTH Aachen University"/>
        </authorList>
    </citation>
    <scope>NUCLEOTIDE SEQUENCE</scope>
</reference>
<dbReference type="GO" id="GO:0180022">
    <property type="term" value="C:RQC-trigger complex"/>
    <property type="evidence" value="ECO:0007669"/>
    <property type="project" value="InterPro"/>
</dbReference>
<gene>
    <name evidence="3" type="ORF">PPACK8108_LOCUS13477</name>
</gene>
<feature type="domain" description="TRIP4/RQT4 C2HC5-type zinc finger" evidence="2">
    <location>
        <begin position="261"/>
        <end position="304"/>
    </location>
</feature>
<dbReference type="Pfam" id="PF06221">
    <property type="entry name" value="zf-C2HC5"/>
    <property type="match status" value="1"/>
</dbReference>
<name>A0AAV0B5N5_PHAPC</name>
<accession>A0AAV0B5N5</accession>
<feature type="compositionally biased region" description="Low complexity" evidence="1">
    <location>
        <begin position="86"/>
        <end position="110"/>
    </location>
</feature>
<feature type="compositionally biased region" description="Polar residues" evidence="1">
    <location>
        <begin position="364"/>
        <end position="376"/>
    </location>
</feature>
<evidence type="ECO:0000313" key="3">
    <source>
        <dbReference type="EMBL" id="CAH7680949.1"/>
    </source>
</evidence>
<dbReference type="InterPro" id="IPR009349">
    <property type="entry name" value="TRIP4/RQT4_C2HC5_Znf"/>
</dbReference>
<evidence type="ECO:0000259" key="2">
    <source>
        <dbReference type="Pfam" id="PF06221"/>
    </source>
</evidence>
<organism evidence="3 4">
    <name type="scientific">Phakopsora pachyrhizi</name>
    <name type="common">Asian soybean rust disease fungus</name>
    <dbReference type="NCBI Taxonomy" id="170000"/>
    <lineage>
        <taxon>Eukaryota</taxon>
        <taxon>Fungi</taxon>
        <taxon>Dikarya</taxon>
        <taxon>Basidiomycota</taxon>
        <taxon>Pucciniomycotina</taxon>
        <taxon>Pucciniomycetes</taxon>
        <taxon>Pucciniales</taxon>
        <taxon>Phakopsoraceae</taxon>
        <taxon>Phakopsora</taxon>
    </lineage>
</organism>
<protein>
    <submittedName>
        <fullName evidence="3">Expressed protein</fullName>
    </submittedName>
</protein>
<dbReference type="EMBL" id="CALTRL010003347">
    <property type="protein sequence ID" value="CAH7680949.1"/>
    <property type="molecule type" value="Genomic_DNA"/>
</dbReference>
<feature type="region of interest" description="Disordered" evidence="1">
    <location>
        <begin position="351"/>
        <end position="379"/>
    </location>
</feature>
<dbReference type="GO" id="GO:0005634">
    <property type="term" value="C:nucleus"/>
    <property type="evidence" value="ECO:0007669"/>
    <property type="project" value="InterPro"/>
</dbReference>
<dbReference type="GO" id="GO:0008270">
    <property type="term" value="F:zinc ion binding"/>
    <property type="evidence" value="ECO:0007669"/>
    <property type="project" value="InterPro"/>
</dbReference>
<evidence type="ECO:0000256" key="1">
    <source>
        <dbReference type="SAM" id="MobiDB-lite"/>
    </source>
</evidence>